<evidence type="ECO:0000313" key="10">
    <source>
        <dbReference type="RefSeq" id="XP_010927473.1"/>
    </source>
</evidence>
<feature type="domain" description="Amino acid transporter transmembrane" evidence="8">
    <location>
        <begin position="106"/>
        <end position="439"/>
    </location>
</feature>
<evidence type="ECO:0000256" key="4">
    <source>
        <dbReference type="ARBA" id="ARBA00022989"/>
    </source>
</evidence>
<dbReference type="Pfam" id="PF01490">
    <property type="entry name" value="Aa_trans"/>
    <property type="match status" value="1"/>
</dbReference>
<evidence type="ECO:0000256" key="2">
    <source>
        <dbReference type="ARBA" id="ARBA00022692"/>
    </source>
</evidence>
<feature type="transmembrane region" description="Helical" evidence="7">
    <location>
        <begin position="192"/>
        <end position="211"/>
    </location>
</feature>
<keyword evidence="3" id="KW-0029">Amino-acid transport</keyword>
<evidence type="ECO:0000256" key="7">
    <source>
        <dbReference type="SAM" id="Phobius"/>
    </source>
</evidence>
<evidence type="ECO:0000256" key="1">
    <source>
        <dbReference type="ARBA" id="ARBA00004141"/>
    </source>
</evidence>
<dbReference type="GeneID" id="105049511"/>
<feature type="transmembrane region" description="Helical" evidence="7">
    <location>
        <begin position="266"/>
        <end position="289"/>
    </location>
</feature>
<feature type="compositionally biased region" description="Basic residues" evidence="6">
    <location>
        <begin position="25"/>
        <end position="34"/>
    </location>
</feature>
<dbReference type="InterPro" id="IPR013057">
    <property type="entry name" value="AA_transpt_TM"/>
</dbReference>
<dbReference type="RefSeq" id="XP_010927473.1">
    <property type="nucleotide sequence ID" value="XM_010929171.3"/>
</dbReference>
<feature type="transmembrane region" description="Helical" evidence="7">
    <location>
        <begin position="357"/>
        <end position="377"/>
    </location>
</feature>
<gene>
    <name evidence="10" type="primary">LOC105049511</name>
</gene>
<dbReference type="PANTHER" id="PTHR22950">
    <property type="entry name" value="AMINO ACID TRANSPORTER"/>
    <property type="match status" value="1"/>
</dbReference>
<keyword evidence="4 7" id="KW-1133">Transmembrane helix</keyword>
<feature type="transmembrane region" description="Helical" evidence="7">
    <location>
        <begin position="231"/>
        <end position="254"/>
    </location>
</feature>
<feature type="transmembrane region" description="Helical" evidence="7">
    <location>
        <begin position="418"/>
        <end position="436"/>
    </location>
</feature>
<sequence length="446" mass="49400">MAGTRGTGNGRWRCHVGADPGEHRGLHRRHRSARPPLRLPRRRLARRLPWRRCCRTCQLLLYASPWSKKVRPGKRQTESLRTISKGLVCKVQCRHKLEEDEEEIDEPSQIQTYGDLGEKAFGSIGRCLTELLILVAQTGGSVAYLVFIGQNLSSVFSSTKTKDYLVSPSVFIFLVLLPVEIALSFIRSLASLAPFSAFADACNVLAMAIVIKEDFPLFNNPFKTRNAFNGALGLPFAAGVAVFCFEGFSMTLALERSMAERKKFQWVLCQAFLVISLVYICFGIFGYFAYGDETKDIITLNLPNNLSSIAVKVGLCIALAFTFPMMMHPIHEILEAKLKSSRWFQKACNKVQVAERLGLHGIRILAVVALAVLASFIPGFGSFISFVGSTLCALLSFVLPASFHLTFLGSSMALWQRMLDYCILLVGLVFAVYGTYDAISGHSISS</sequence>
<comment type="subcellular location">
    <subcellularLocation>
        <location evidence="1">Membrane</location>
        <topology evidence="1">Multi-pass membrane protein</topology>
    </subcellularLocation>
</comment>
<dbReference type="OrthoDB" id="1684102at2759"/>
<feature type="transmembrane region" description="Helical" evidence="7">
    <location>
        <begin position="383"/>
        <end position="406"/>
    </location>
</feature>
<feature type="region of interest" description="Disordered" evidence="6">
    <location>
        <begin position="1"/>
        <end position="34"/>
    </location>
</feature>
<dbReference type="Proteomes" id="UP000504607">
    <property type="component" value="Chromosome 8"/>
</dbReference>
<name>A0A6I9RJP1_ELAGV</name>
<keyword evidence="3" id="KW-0813">Transport</keyword>
<dbReference type="GO" id="GO:0015179">
    <property type="term" value="F:L-amino acid transmembrane transporter activity"/>
    <property type="evidence" value="ECO:0007669"/>
    <property type="project" value="TreeGrafter"/>
</dbReference>
<proteinExistence type="predicted"/>
<evidence type="ECO:0000256" key="3">
    <source>
        <dbReference type="ARBA" id="ARBA00022970"/>
    </source>
</evidence>
<keyword evidence="5 7" id="KW-0472">Membrane</keyword>
<evidence type="ECO:0000259" key="8">
    <source>
        <dbReference type="Pfam" id="PF01490"/>
    </source>
</evidence>
<organism evidence="9 10">
    <name type="scientific">Elaeis guineensis var. tenera</name>
    <name type="common">Oil palm</name>
    <dbReference type="NCBI Taxonomy" id="51953"/>
    <lineage>
        <taxon>Eukaryota</taxon>
        <taxon>Viridiplantae</taxon>
        <taxon>Streptophyta</taxon>
        <taxon>Embryophyta</taxon>
        <taxon>Tracheophyta</taxon>
        <taxon>Spermatophyta</taxon>
        <taxon>Magnoliopsida</taxon>
        <taxon>Liliopsida</taxon>
        <taxon>Arecaceae</taxon>
        <taxon>Arecoideae</taxon>
        <taxon>Cocoseae</taxon>
        <taxon>Elaeidinae</taxon>
        <taxon>Elaeis</taxon>
    </lineage>
</organism>
<reference evidence="10" key="1">
    <citation type="submission" date="2025-08" db="UniProtKB">
        <authorList>
            <consortium name="RefSeq"/>
        </authorList>
    </citation>
    <scope>IDENTIFICATION</scope>
</reference>
<accession>A0A6I9RJP1</accession>
<evidence type="ECO:0000256" key="5">
    <source>
        <dbReference type="ARBA" id="ARBA00023136"/>
    </source>
</evidence>
<feature type="transmembrane region" description="Helical" evidence="7">
    <location>
        <begin position="309"/>
        <end position="327"/>
    </location>
</feature>
<dbReference type="GO" id="GO:0005774">
    <property type="term" value="C:vacuolar membrane"/>
    <property type="evidence" value="ECO:0007669"/>
    <property type="project" value="TreeGrafter"/>
</dbReference>
<evidence type="ECO:0000256" key="6">
    <source>
        <dbReference type="SAM" id="MobiDB-lite"/>
    </source>
</evidence>
<feature type="transmembrane region" description="Helical" evidence="7">
    <location>
        <begin position="131"/>
        <end position="152"/>
    </location>
</feature>
<feature type="transmembrane region" description="Helical" evidence="7">
    <location>
        <begin position="164"/>
        <end position="185"/>
    </location>
</feature>
<dbReference type="PANTHER" id="PTHR22950:SF349">
    <property type="entry name" value="AMINO ACID TRANSPORTER TRANSMEMBRANE DOMAIN-CONTAINING PROTEIN"/>
    <property type="match status" value="1"/>
</dbReference>
<protein>
    <submittedName>
        <fullName evidence="10">Amino acid transporter ANT1 isoform X2</fullName>
    </submittedName>
</protein>
<keyword evidence="2 7" id="KW-0812">Transmembrane</keyword>
<dbReference type="AlphaFoldDB" id="A0A6I9RJP1"/>
<keyword evidence="9" id="KW-1185">Reference proteome</keyword>
<evidence type="ECO:0000313" key="9">
    <source>
        <dbReference type="Proteomes" id="UP000504607"/>
    </source>
</evidence>